<protein>
    <submittedName>
        <fullName evidence="1">Uncharacterized protein</fullName>
    </submittedName>
</protein>
<evidence type="ECO:0000313" key="2">
    <source>
        <dbReference type="Proteomes" id="UP000821845"/>
    </source>
</evidence>
<reference evidence="1" key="1">
    <citation type="submission" date="2020-05" db="EMBL/GenBank/DDBJ databases">
        <title>Large-scale comparative analyses of tick genomes elucidate their genetic diversity and vector capacities.</title>
        <authorList>
            <person name="Jia N."/>
            <person name="Wang J."/>
            <person name="Shi W."/>
            <person name="Du L."/>
            <person name="Sun Y."/>
            <person name="Zhan W."/>
            <person name="Jiang J."/>
            <person name="Wang Q."/>
            <person name="Zhang B."/>
            <person name="Ji P."/>
            <person name="Sakyi L.B."/>
            <person name="Cui X."/>
            <person name="Yuan T."/>
            <person name="Jiang B."/>
            <person name="Yang W."/>
            <person name="Lam T.T.-Y."/>
            <person name="Chang Q."/>
            <person name="Ding S."/>
            <person name="Wang X."/>
            <person name="Zhu J."/>
            <person name="Ruan X."/>
            <person name="Zhao L."/>
            <person name="Wei J."/>
            <person name="Que T."/>
            <person name="Du C."/>
            <person name="Cheng J."/>
            <person name="Dai P."/>
            <person name="Han X."/>
            <person name="Huang E."/>
            <person name="Gao Y."/>
            <person name="Liu J."/>
            <person name="Shao H."/>
            <person name="Ye R."/>
            <person name="Li L."/>
            <person name="Wei W."/>
            <person name="Wang X."/>
            <person name="Wang C."/>
            <person name="Yang T."/>
            <person name="Huo Q."/>
            <person name="Li W."/>
            <person name="Guo W."/>
            <person name="Chen H."/>
            <person name="Zhou L."/>
            <person name="Ni X."/>
            <person name="Tian J."/>
            <person name="Zhou Y."/>
            <person name="Sheng Y."/>
            <person name="Liu T."/>
            <person name="Pan Y."/>
            <person name="Xia L."/>
            <person name="Li J."/>
            <person name="Zhao F."/>
            <person name="Cao W."/>
        </authorList>
    </citation>
    <scope>NUCLEOTIDE SEQUENCE</scope>
    <source>
        <strain evidence="1">Hyas-2018</strain>
    </source>
</reference>
<dbReference type="EMBL" id="CM023484">
    <property type="protein sequence ID" value="KAH6934562.1"/>
    <property type="molecule type" value="Genomic_DNA"/>
</dbReference>
<accession>A0ACB7SH91</accession>
<organism evidence="1 2">
    <name type="scientific">Hyalomma asiaticum</name>
    <name type="common">Tick</name>
    <dbReference type="NCBI Taxonomy" id="266040"/>
    <lineage>
        <taxon>Eukaryota</taxon>
        <taxon>Metazoa</taxon>
        <taxon>Ecdysozoa</taxon>
        <taxon>Arthropoda</taxon>
        <taxon>Chelicerata</taxon>
        <taxon>Arachnida</taxon>
        <taxon>Acari</taxon>
        <taxon>Parasitiformes</taxon>
        <taxon>Ixodida</taxon>
        <taxon>Ixodoidea</taxon>
        <taxon>Ixodidae</taxon>
        <taxon>Hyalomminae</taxon>
        <taxon>Hyalomma</taxon>
    </lineage>
</organism>
<dbReference type="Proteomes" id="UP000821845">
    <property type="component" value="Chromosome 4"/>
</dbReference>
<comment type="caution">
    <text evidence="1">The sequence shown here is derived from an EMBL/GenBank/DDBJ whole genome shotgun (WGS) entry which is preliminary data.</text>
</comment>
<name>A0ACB7SH91_HYAAI</name>
<gene>
    <name evidence="1" type="ORF">HPB50_025427</name>
</gene>
<sequence length="200" mass="23476">MSDSLPLTTCIEEWDQLEKEYCDLEKSYRQYTVLTGQLQKSQEECLKGLRHHRYRSSQILESLNKINPSSDDEKAKKTQLLQKLEAKRLHLDDMAEDLPHPNGIYLQIVLGSVNLFLRDAEKYRYKDEYERFKLKVTMCILVMSILCITMNYRLVFVSAVIFFILFTGNISTTSLVIFHKISGRAVIRRIQKKKSHDHVE</sequence>
<keyword evidence="2" id="KW-1185">Reference proteome</keyword>
<evidence type="ECO:0000313" key="1">
    <source>
        <dbReference type="EMBL" id="KAH6934562.1"/>
    </source>
</evidence>
<proteinExistence type="predicted"/>